<dbReference type="EMBL" id="BARW01031498">
    <property type="protein sequence ID" value="GAJ03633.1"/>
    <property type="molecule type" value="Genomic_DNA"/>
</dbReference>
<evidence type="ECO:0000313" key="1">
    <source>
        <dbReference type="EMBL" id="GAJ03633.1"/>
    </source>
</evidence>
<name>X1TEA2_9ZZZZ</name>
<gene>
    <name evidence="1" type="ORF">S12H4_50086</name>
</gene>
<dbReference type="AlphaFoldDB" id="X1TEA2"/>
<sequence>GLNSPLNLFREPAAREVFLKEDSSLDDAWAVLPKTSPEGMSGSNGLRQSVSNLAQYLRTLPAVEIDNLKRDANFLSGIEQCESALKTIRRMLSRG</sequence>
<protein>
    <submittedName>
        <fullName evidence="1">Uncharacterized protein</fullName>
    </submittedName>
</protein>
<accession>X1TEA2</accession>
<proteinExistence type="predicted"/>
<organism evidence="1">
    <name type="scientific">marine sediment metagenome</name>
    <dbReference type="NCBI Taxonomy" id="412755"/>
    <lineage>
        <taxon>unclassified sequences</taxon>
        <taxon>metagenomes</taxon>
        <taxon>ecological metagenomes</taxon>
    </lineage>
</organism>
<reference evidence="1" key="1">
    <citation type="journal article" date="2014" name="Front. Microbiol.">
        <title>High frequency of phylogenetically diverse reductive dehalogenase-homologous genes in deep subseafloor sedimentary metagenomes.</title>
        <authorList>
            <person name="Kawai M."/>
            <person name="Futagami T."/>
            <person name="Toyoda A."/>
            <person name="Takaki Y."/>
            <person name="Nishi S."/>
            <person name="Hori S."/>
            <person name="Arai W."/>
            <person name="Tsubouchi T."/>
            <person name="Morono Y."/>
            <person name="Uchiyama I."/>
            <person name="Ito T."/>
            <person name="Fujiyama A."/>
            <person name="Inagaki F."/>
            <person name="Takami H."/>
        </authorList>
    </citation>
    <scope>NUCLEOTIDE SEQUENCE</scope>
    <source>
        <strain evidence="1">Expedition CK06-06</strain>
    </source>
</reference>
<feature type="non-terminal residue" evidence="1">
    <location>
        <position position="1"/>
    </location>
</feature>
<comment type="caution">
    <text evidence="1">The sequence shown here is derived from an EMBL/GenBank/DDBJ whole genome shotgun (WGS) entry which is preliminary data.</text>
</comment>